<reference evidence="7" key="1">
    <citation type="submission" date="2022-01" db="EMBL/GenBank/DDBJ databases">
        <authorList>
            <person name="King R."/>
        </authorList>
    </citation>
    <scope>NUCLEOTIDE SEQUENCE</scope>
</reference>
<accession>A0A9P0HBK5</accession>
<keyword evidence="4 5" id="KW-0472">Membrane</keyword>
<evidence type="ECO:0000313" key="8">
    <source>
        <dbReference type="Proteomes" id="UP001152798"/>
    </source>
</evidence>
<evidence type="ECO:0000256" key="4">
    <source>
        <dbReference type="ARBA" id="ARBA00023136"/>
    </source>
</evidence>
<dbReference type="InterPro" id="IPR007667">
    <property type="entry name" value="Hypoxia_induced_domain"/>
</dbReference>
<evidence type="ECO:0000256" key="1">
    <source>
        <dbReference type="ARBA" id="ARBA00004325"/>
    </source>
</evidence>
<evidence type="ECO:0000256" key="5">
    <source>
        <dbReference type="SAM" id="Phobius"/>
    </source>
</evidence>
<evidence type="ECO:0000259" key="6">
    <source>
        <dbReference type="PROSITE" id="PS51503"/>
    </source>
</evidence>
<feature type="transmembrane region" description="Helical" evidence="5">
    <location>
        <begin position="98"/>
        <end position="120"/>
    </location>
</feature>
<comment type="subcellular location">
    <subcellularLocation>
        <location evidence="1">Mitochondrion membrane</location>
    </subcellularLocation>
</comment>
<gene>
    <name evidence="7" type="ORF">NEZAVI_LOCUS8557</name>
</gene>
<dbReference type="AlphaFoldDB" id="A0A9P0HBK5"/>
<keyword evidence="3 5" id="KW-1133">Transmembrane helix</keyword>
<name>A0A9P0HBK5_NEZVI</name>
<protein>
    <recommendedName>
        <fullName evidence="6">HIG1 domain-containing protein</fullName>
    </recommendedName>
</protein>
<dbReference type="PANTHER" id="PTHR12297">
    <property type="entry name" value="HYPOXIA-INDUCBILE GENE 1 HIG1 -RELATED"/>
    <property type="match status" value="1"/>
</dbReference>
<dbReference type="GO" id="GO:0031966">
    <property type="term" value="C:mitochondrial membrane"/>
    <property type="evidence" value="ECO:0007669"/>
    <property type="project" value="UniProtKB-SubCell"/>
</dbReference>
<feature type="transmembrane region" description="Helical" evidence="5">
    <location>
        <begin position="67"/>
        <end position="86"/>
    </location>
</feature>
<evidence type="ECO:0000313" key="7">
    <source>
        <dbReference type="EMBL" id="CAH1399014.1"/>
    </source>
</evidence>
<dbReference type="InterPro" id="IPR050355">
    <property type="entry name" value="RCF1"/>
</dbReference>
<dbReference type="OrthoDB" id="6604018at2759"/>
<evidence type="ECO:0000256" key="3">
    <source>
        <dbReference type="ARBA" id="ARBA00022989"/>
    </source>
</evidence>
<dbReference type="Proteomes" id="UP001152798">
    <property type="component" value="Chromosome 4"/>
</dbReference>
<evidence type="ECO:0000256" key="2">
    <source>
        <dbReference type="ARBA" id="ARBA00022692"/>
    </source>
</evidence>
<dbReference type="GO" id="GO:0097250">
    <property type="term" value="P:mitochondrial respirasome assembly"/>
    <property type="evidence" value="ECO:0007669"/>
    <property type="project" value="TreeGrafter"/>
</dbReference>
<keyword evidence="2 5" id="KW-0812">Transmembrane</keyword>
<organism evidence="7 8">
    <name type="scientific">Nezara viridula</name>
    <name type="common">Southern green stink bug</name>
    <name type="synonym">Cimex viridulus</name>
    <dbReference type="NCBI Taxonomy" id="85310"/>
    <lineage>
        <taxon>Eukaryota</taxon>
        <taxon>Metazoa</taxon>
        <taxon>Ecdysozoa</taxon>
        <taxon>Arthropoda</taxon>
        <taxon>Hexapoda</taxon>
        <taxon>Insecta</taxon>
        <taxon>Pterygota</taxon>
        <taxon>Neoptera</taxon>
        <taxon>Paraneoptera</taxon>
        <taxon>Hemiptera</taxon>
        <taxon>Heteroptera</taxon>
        <taxon>Panheteroptera</taxon>
        <taxon>Pentatomomorpha</taxon>
        <taxon>Pentatomoidea</taxon>
        <taxon>Pentatomidae</taxon>
        <taxon>Pentatominae</taxon>
        <taxon>Nezara</taxon>
    </lineage>
</organism>
<feature type="domain" description="HIG1" evidence="6">
    <location>
        <begin position="39"/>
        <end position="125"/>
    </location>
</feature>
<dbReference type="PANTHER" id="PTHR12297:SF18">
    <property type="entry name" value="HIG1 DOMAIN FAMILY MEMBER 2A"/>
    <property type="match status" value="1"/>
</dbReference>
<dbReference type="PROSITE" id="PS51503">
    <property type="entry name" value="HIG1"/>
    <property type="match status" value="1"/>
</dbReference>
<keyword evidence="8" id="KW-1185">Reference proteome</keyword>
<sequence>MLILPNVVHKLEFSLITLKMGEPKFEGTTKDVLEWIKFREEFGGTIDDLKIETGTEKLVRKFKENPLVPIGALATTACLSYGLYCFRRGERRMSQIMMRARVAAQGFTVLAIVGGLLITANKKNK</sequence>
<proteinExistence type="predicted"/>
<dbReference type="Pfam" id="PF04588">
    <property type="entry name" value="HIG_1_N"/>
    <property type="match status" value="1"/>
</dbReference>
<dbReference type="EMBL" id="OV725080">
    <property type="protein sequence ID" value="CAH1399014.1"/>
    <property type="molecule type" value="Genomic_DNA"/>
</dbReference>
<dbReference type="Gene3D" id="6.10.140.1320">
    <property type="match status" value="1"/>
</dbReference>